<evidence type="ECO:0000256" key="5">
    <source>
        <dbReference type="SAM" id="Phobius"/>
    </source>
</evidence>
<comment type="subcellular location">
    <subcellularLocation>
        <location evidence="1">Endomembrane system</location>
        <topology evidence="1">Multi-pass membrane protein</topology>
    </subcellularLocation>
</comment>
<sequence length="529" mass="58142">MDTRRRLARVRPRLASAVARRFGIDWRALVAFRVALGLLLLVDLLLRSRSLVAFYTDRGVLPRSALAELAPMHHALSIHTLSGAAWAQALLFLVAGVVAVALVVGYRTRLATVLSLVLLLSLQFRNPYVQNSGDALLRWLLLWSVFLPLGERVSVDALRRGVRSATESAAGSRREWRPRDRVVSPASAGLLLQVVLVYASNALLKSRGTLWTNGEAIYYVLSLRRFTVLLSDLFAGSPWVFGPLGHLWFAMLVASPLLVLLTGRGRALLAGLFVVMHAGMTATLMIGLFPLISIVALLPFFPAVVWDAVETRVAGALLGRVAVGRLGGRLRRALLRFDPRPASRVVPRSVAEAVGRWRRVVGPPAVACLLALVLVWNAAAVGLVTLPAAVTDVEDPEEYQWSMFAPNPLGVDGWYVVPGELASGGRVDAFHGGSVRWDRPPDVSDTYPTARWGKYLGSVRWDENRLAGPFAEYVCRRWNADHETELTSVRIVHVDQPTRLSGQEPTRRVELARRSCDVGPAVRKTGRER</sequence>
<dbReference type="SMART" id="SM00752">
    <property type="entry name" value="HTTM"/>
    <property type="match status" value="1"/>
</dbReference>
<dbReference type="Proteomes" id="UP001595921">
    <property type="component" value="Unassembled WGS sequence"/>
</dbReference>
<evidence type="ECO:0000256" key="2">
    <source>
        <dbReference type="ARBA" id="ARBA00022692"/>
    </source>
</evidence>
<accession>A0ABD5PFE4</accession>
<dbReference type="InterPro" id="IPR052964">
    <property type="entry name" value="Sporulation_signal_mat"/>
</dbReference>
<comment type="caution">
    <text evidence="7">The sequence shown here is derived from an EMBL/GenBank/DDBJ whole genome shotgun (WGS) entry which is preliminary data.</text>
</comment>
<protein>
    <submittedName>
        <fullName evidence="7">HTTM domain-containing protein</fullName>
    </submittedName>
</protein>
<feature type="domain" description="HTTM-like" evidence="6">
    <location>
        <begin position="21"/>
        <end position="305"/>
    </location>
</feature>
<evidence type="ECO:0000259" key="6">
    <source>
        <dbReference type="SMART" id="SM00752"/>
    </source>
</evidence>
<evidence type="ECO:0000256" key="1">
    <source>
        <dbReference type="ARBA" id="ARBA00004127"/>
    </source>
</evidence>
<evidence type="ECO:0000256" key="3">
    <source>
        <dbReference type="ARBA" id="ARBA00022989"/>
    </source>
</evidence>
<evidence type="ECO:0000313" key="7">
    <source>
        <dbReference type="EMBL" id="MFC4359627.1"/>
    </source>
</evidence>
<dbReference type="GO" id="GO:0012505">
    <property type="term" value="C:endomembrane system"/>
    <property type="evidence" value="ECO:0007669"/>
    <property type="project" value="UniProtKB-SubCell"/>
</dbReference>
<feature type="transmembrane region" description="Helical" evidence="5">
    <location>
        <begin position="239"/>
        <end position="261"/>
    </location>
</feature>
<name>A0ABD5PFE4_9EURY</name>
<feature type="transmembrane region" description="Helical" evidence="5">
    <location>
        <begin position="28"/>
        <end position="46"/>
    </location>
</feature>
<reference evidence="7 8" key="1">
    <citation type="journal article" date="2019" name="Int. J. Syst. Evol. Microbiol.">
        <title>The Global Catalogue of Microorganisms (GCM) 10K type strain sequencing project: providing services to taxonomists for standard genome sequencing and annotation.</title>
        <authorList>
            <consortium name="The Broad Institute Genomics Platform"/>
            <consortium name="The Broad Institute Genome Sequencing Center for Infectious Disease"/>
            <person name="Wu L."/>
            <person name="Ma J."/>
        </authorList>
    </citation>
    <scope>NUCLEOTIDE SEQUENCE [LARGE SCALE GENOMIC DNA]</scope>
    <source>
        <strain evidence="7 8">CGMCC 1.12553</strain>
    </source>
</reference>
<feature type="transmembrane region" description="Helical" evidence="5">
    <location>
        <begin position="182"/>
        <end position="204"/>
    </location>
</feature>
<dbReference type="EMBL" id="JBHSDS010000008">
    <property type="protein sequence ID" value="MFC4359627.1"/>
    <property type="molecule type" value="Genomic_DNA"/>
</dbReference>
<dbReference type="InterPro" id="IPR011020">
    <property type="entry name" value="HTTM-like"/>
</dbReference>
<evidence type="ECO:0000256" key="4">
    <source>
        <dbReference type="ARBA" id="ARBA00023136"/>
    </source>
</evidence>
<proteinExistence type="predicted"/>
<feature type="transmembrane region" description="Helical" evidence="5">
    <location>
        <begin position="85"/>
        <end position="104"/>
    </location>
</feature>
<organism evidence="7 8">
    <name type="scientific">Halobium salinum</name>
    <dbReference type="NCBI Taxonomy" id="1364940"/>
    <lineage>
        <taxon>Archaea</taxon>
        <taxon>Methanobacteriati</taxon>
        <taxon>Methanobacteriota</taxon>
        <taxon>Stenosarchaea group</taxon>
        <taxon>Halobacteria</taxon>
        <taxon>Halobacteriales</taxon>
        <taxon>Haloferacaceae</taxon>
        <taxon>Halobium</taxon>
    </lineage>
</organism>
<evidence type="ECO:0000313" key="8">
    <source>
        <dbReference type="Proteomes" id="UP001595921"/>
    </source>
</evidence>
<keyword evidence="3 5" id="KW-1133">Transmembrane helix</keyword>
<keyword evidence="2 5" id="KW-0812">Transmembrane</keyword>
<feature type="transmembrane region" description="Helical" evidence="5">
    <location>
        <begin position="268"/>
        <end position="301"/>
    </location>
</feature>
<dbReference type="PANTHER" id="PTHR39535">
    <property type="entry name" value="SPORULATION-DELAYING PROTEIN SDPB"/>
    <property type="match status" value="1"/>
</dbReference>
<dbReference type="PANTHER" id="PTHR39535:SF2">
    <property type="entry name" value="HTTM DOMAIN-CONTAINING PROTEIN"/>
    <property type="match status" value="1"/>
</dbReference>
<gene>
    <name evidence="7" type="ORF">ACFO0N_16915</name>
</gene>
<keyword evidence="4 5" id="KW-0472">Membrane</keyword>
<dbReference type="RefSeq" id="WP_267621570.1">
    <property type="nucleotide sequence ID" value="NZ_JAODIW010000006.1"/>
</dbReference>
<dbReference type="AlphaFoldDB" id="A0ABD5PFE4"/>
<keyword evidence="8" id="KW-1185">Reference proteome</keyword>